<evidence type="ECO:0000259" key="8">
    <source>
        <dbReference type="Pfam" id="PF08281"/>
    </source>
</evidence>
<keyword evidence="10" id="KW-1185">Reference proteome</keyword>
<feature type="domain" description="RNA polymerase sigma-70 region 2" evidence="7">
    <location>
        <begin position="20"/>
        <end position="84"/>
    </location>
</feature>
<dbReference type="InterPro" id="IPR000838">
    <property type="entry name" value="RNA_pol_sigma70_ECF_CS"/>
</dbReference>
<keyword evidence="4 6" id="KW-0238">DNA-binding</keyword>
<evidence type="ECO:0000256" key="5">
    <source>
        <dbReference type="ARBA" id="ARBA00023163"/>
    </source>
</evidence>
<dbReference type="Gene3D" id="1.10.10.10">
    <property type="entry name" value="Winged helix-like DNA-binding domain superfamily/Winged helix DNA-binding domain"/>
    <property type="match status" value="1"/>
</dbReference>
<organism evidence="9 10">
    <name type="scientific">Virgibacillus tibetensis</name>
    <dbReference type="NCBI Taxonomy" id="3042313"/>
    <lineage>
        <taxon>Bacteria</taxon>
        <taxon>Bacillati</taxon>
        <taxon>Bacillota</taxon>
        <taxon>Bacilli</taxon>
        <taxon>Bacillales</taxon>
        <taxon>Bacillaceae</taxon>
        <taxon>Virgibacillus</taxon>
    </lineage>
</organism>
<evidence type="ECO:0000256" key="6">
    <source>
        <dbReference type="RuleBase" id="RU000716"/>
    </source>
</evidence>
<feature type="domain" description="RNA polymerase sigma factor 70 region 4 type 2" evidence="8">
    <location>
        <begin position="123"/>
        <end position="169"/>
    </location>
</feature>
<dbReference type="SUPFAM" id="SSF88659">
    <property type="entry name" value="Sigma3 and sigma4 domains of RNA polymerase sigma factors"/>
    <property type="match status" value="1"/>
</dbReference>
<keyword evidence="3 6" id="KW-0731">Sigma factor</keyword>
<evidence type="ECO:0000256" key="1">
    <source>
        <dbReference type="ARBA" id="ARBA00010641"/>
    </source>
</evidence>
<dbReference type="Proteomes" id="UP001335737">
    <property type="component" value="Unassembled WGS sequence"/>
</dbReference>
<dbReference type="InterPro" id="IPR013249">
    <property type="entry name" value="RNA_pol_sigma70_r4_t2"/>
</dbReference>
<dbReference type="Pfam" id="PF08281">
    <property type="entry name" value="Sigma70_r4_2"/>
    <property type="match status" value="1"/>
</dbReference>
<dbReference type="InterPro" id="IPR007627">
    <property type="entry name" value="RNA_pol_sigma70_r2"/>
</dbReference>
<dbReference type="InterPro" id="IPR013325">
    <property type="entry name" value="RNA_pol_sigma_r2"/>
</dbReference>
<evidence type="ECO:0000256" key="4">
    <source>
        <dbReference type="ARBA" id="ARBA00023125"/>
    </source>
</evidence>
<name>A0ABU6KK00_9BACI</name>
<reference evidence="9 10" key="1">
    <citation type="journal article" date="2024" name="Int. J. Syst. Evol. Microbiol.">
        <title>Virgibacillus tibetensis sp. nov., isolated from salt lake on the Tibetan Plateau of China.</title>
        <authorList>
            <person name="Phurbu D."/>
            <person name="Liu Z.-X."/>
            <person name="Wang R."/>
            <person name="Zheng Y.-Y."/>
            <person name="Liu H.-C."/>
            <person name="Zhou Y.-G."/>
            <person name="Yu Y.-J."/>
            <person name="Li A.-H."/>
        </authorList>
    </citation>
    <scope>NUCLEOTIDE SEQUENCE [LARGE SCALE GENOMIC DNA]</scope>
    <source>
        <strain evidence="9 10">C22-A2</strain>
    </source>
</reference>
<evidence type="ECO:0000256" key="2">
    <source>
        <dbReference type="ARBA" id="ARBA00023015"/>
    </source>
</evidence>
<comment type="similarity">
    <text evidence="1 6">Belongs to the sigma-70 factor family. ECF subfamily.</text>
</comment>
<dbReference type="Pfam" id="PF04542">
    <property type="entry name" value="Sigma70_r2"/>
    <property type="match status" value="1"/>
</dbReference>
<sequence>MKEDTIYSTQKVTEDLFYDLVNQYGEELIRVAYLYVKNSFVAEDIVQEVFMSAFEQIQKFKGKSTYKTYLYRITINKCHDYFRSWSYKNMVLSETITNFIRSSDKTEEKIIMKDEAYTVGKTVLSLPLKYREVIILYYYKDFSINEITKMINCSQNTVKTRLRRARMKLRGKLETSEGGKEIG</sequence>
<dbReference type="SUPFAM" id="SSF88946">
    <property type="entry name" value="Sigma2 domain of RNA polymerase sigma factors"/>
    <property type="match status" value="1"/>
</dbReference>
<comment type="caution">
    <text evidence="9">The sequence shown here is derived from an EMBL/GenBank/DDBJ whole genome shotgun (WGS) entry which is preliminary data.</text>
</comment>
<proteinExistence type="inferred from homology"/>
<evidence type="ECO:0000313" key="9">
    <source>
        <dbReference type="EMBL" id="MEC5424742.1"/>
    </source>
</evidence>
<dbReference type="InterPro" id="IPR039425">
    <property type="entry name" value="RNA_pol_sigma-70-like"/>
</dbReference>
<evidence type="ECO:0000313" key="10">
    <source>
        <dbReference type="Proteomes" id="UP001335737"/>
    </source>
</evidence>
<dbReference type="EMBL" id="JARZFX010000008">
    <property type="protein sequence ID" value="MEC5424742.1"/>
    <property type="molecule type" value="Genomic_DNA"/>
</dbReference>
<dbReference type="PANTHER" id="PTHR43133">
    <property type="entry name" value="RNA POLYMERASE ECF-TYPE SIGMA FACTO"/>
    <property type="match status" value="1"/>
</dbReference>
<dbReference type="InterPro" id="IPR013324">
    <property type="entry name" value="RNA_pol_sigma_r3/r4-like"/>
</dbReference>
<dbReference type="NCBIfam" id="TIGR02937">
    <property type="entry name" value="sigma70-ECF"/>
    <property type="match status" value="1"/>
</dbReference>
<evidence type="ECO:0000256" key="3">
    <source>
        <dbReference type="ARBA" id="ARBA00023082"/>
    </source>
</evidence>
<dbReference type="PANTHER" id="PTHR43133:SF60">
    <property type="entry name" value="RNA POLYMERASE SIGMA FACTOR SIGV"/>
    <property type="match status" value="1"/>
</dbReference>
<keyword evidence="2 6" id="KW-0805">Transcription regulation</keyword>
<dbReference type="PROSITE" id="PS01063">
    <property type="entry name" value="SIGMA70_ECF"/>
    <property type="match status" value="1"/>
</dbReference>
<accession>A0ABU6KK00</accession>
<dbReference type="InterPro" id="IPR036388">
    <property type="entry name" value="WH-like_DNA-bd_sf"/>
</dbReference>
<gene>
    <name evidence="9" type="ORF">QGM71_14745</name>
</gene>
<dbReference type="InterPro" id="IPR014284">
    <property type="entry name" value="RNA_pol_sigma-70_dom"/>
</dbReference>
<dbReference type="CDD" id="cd06171">
    <property type="entry name" value="Sigma70_r4"/>
    <property type="match status" value="1"/>
</dbReference>
<dbReference type="Gene3D" id="1.10.1740.10">
    <property type="match status" value="1"/>
</dbReference>
<dbReference type="RefSeq" id="WP_327608308.1">
    <property type="nucleotide sequence ID" value="NZ_JARZFX010000008.1"/>
</dbReference>
<evidence type="ECO:0000259" key="7">
    <source>
        <dbReference type="Pfam" id="PF04542"/>
    </source>
</evidence>
<protein>
    <recommendedName>
        <fullName evidence="6">RNA polymerase sigma factor</fullName>
    </recommendedName>
</protein>
<keyword evidence="5 6" id="KW-0804">Transcription</keyword>